<evidence type="ECO:0000256" key="4">
    <source>
        <dbReference type="ARBA" id="ARBA00023172"/>
    </source>
</evidence>
<dbReference type="InterPro" id="IPR038488">
    <property type="entry name" value="Integrase_DNA-bd_sf"/>
</dbReference>
<dbReference type="InterPro" id="IPR013762">
    <property type="entry name" value="Integrase-like_cat_sf"/>
</dbReference>
<dbReference type="Gene3D" id="1.10.150.130">
    <property type="match status" value="1"/>
</dbReference>
<comment type="caution">
    <text evidence="9">The sequence shown here is derived from an EMBL/GenBank/DDBJ whole genome shotgun (WGS) entry which is preliminary data.</text>
</comment>
<dbReference type="GO" id="GO:0006310">
    <property type="term" value="P:DNA recombination"/>
    <property type="evidence" value="ECO:0007669"/>
    <property type="project" value="UniProtKB-KW"/>
</dbReference>
<reference evidence="9 10" key="1">
    <citation type="submission" date="2015-06" db="EMBL/GenBank/DDBJ databases">
        <title>Improved classification and identification of acetic acid bacteria using matrix-assisted laser desorption/ionization time-of-flight mass spectrometry; Gluconobacter nephelii and Gluconobacter uchimurae are later heterotypic synonyms of Gluconobacter japonicus and Gluconobacter oxydans, respectively.</title>
        <authorList>
            <person name="Li L."/>
            <person name="Cleenwerck I."/>
            <person name="De Vuyst L."/>
            <person name="Vandamme P."/>
        </authorList>
    </citation>
    <scope>NUCLEOTIDE SEQUENCE [LARGE SCALE GENOMIC DNA]</scope>
    <source>
        <strain evidence="9 10">LMG 1768</strain>
    </source>
</reference>
<evidence type="ECO:0000259" key="7">
    <source>
        <dbReference type="PROSITE" id="PS51898"/>
    </source>
</evidence>
<dbReference type="Gene3D" id="1.10.443.10">
    <property type="entry name" value="Intergrase catalytic core"/>
    <property type="match status" value="1"/>
</dbReference>
<evidence type="ECO:0000256" key="1">
    <source>
        <dbReference type="ARBA" id="ARBA00008857"/>
    </source>
</evidence>
<accession>A0A149TI60</accession>
<keyword evidence="3 5" id="KW-0238">DNA-binding</keyword>
<dbReference type="OrthoDB" id="9795573at2"/>
<feature type="region of interest" description="Disordered" evidence="6">
    <location>
        <begin position="56"/>
        <end position="79"/>
    </location>
</feature>
<dbReference type="Pfam" id="PF22022">
    <property type="entry name" value="Phage_int_M"/>
    <property type="match status" value="1"/>
</dbReference>
<evidence type="ECO:0000256" key="5">
    <source>
        <dbReference type="PROSITE-ProRule" id="PRU01248"/>
    </source>
</evidence>
<evidence type="ECO:0000256" key="2">
    <source>
        <dbReference type="ARBA" id="ARBA00022908"/>
    </source>
</evidence>
<feature type="domain" description="Tyr recombinase" evidence="7">
    <location>
        <begin position="202"/>
        <end position="387"/>
    </location>
</feature>
<evidence type="ECO:0000259" key="8">
    <source>
        <dbReference type="PROSITE" id="PS51900"/>
    </source>
</evidence>
<feature type="domain" description="Core-binding (CB)" evidence="8">
    <location>
        <begin position="97"/>
        <end position="178"/>
    </location>
</feature>
<dbReference type="Pfam" id="PF13356">
    <property type="entry name" value="Arm-DNA-bind_3"/>
    <property type="match status" value="1"/>
</dbReference>
<organism evidence="9 10">
    <name type="scientific">Gluconobacter albidus</name>
    <dbReference type="NCBI Taxonomy" id="318683"/>
    <lineage>
        <taxon>Bacteria</taxon>
        <taxon>Pseudomonadati</taxon>
        <taxon>Pseudomonadota</taxon>
        <taxon>Alphaproteobacteria</taxon>
        <taxon>Acetobacterales</taxon>
        <taxon>Acetobacteraceae</taxon>
        <taxon>Gluconobacter</taxon>
    </lineage>
</organism>
<dbReference type="PANTHER" id="PTHR30629:SF2">
    <property type="entry name" value="PROPHAGE INTEGRASE INTS-RELATED"/>
    <property type="match status" value="1"/>
</dbReference>
<gene>
    <name evidence="9" type="ORF">AD945_10110</name>
</gene>
<dbReference type="InterPro" id="IPR044068">
    <property type="entry name" value="CB"/>
</dbReference>
<evidence type="ECO:0000313" key="10">
    <source>
        <dbReference type="Proteomes" id="UP000075636"/>
    </source>
</evidence>
<evidence type="ECO:0000313" key="9">
    <source>
        <dbReference type="EMBL" id="KXV47397.1"/>
    </source>
</evidence>
<dbReference type="CDD" id="cd00801">
    <property type="entry name" value="INT_P4_C"/>
    <property type="match status" value="1"/>
</dbReference>
<protein>
    <submittedName>
        <fullName evidence="9">Integrase</fullName>
    </submittedName>
</protein>
<dbReference type="InterPro" id="IPR002104">
    <property type="entry name" value="Integrase_catalytic"/>
</dbReference>
<dbReference type="InterPro" id="IPR025166">
    <property type="entry name" value="Integrase_DNA_bind_dom"/>
</dbReference>
<feature type="compositionally biased region" description="Basic and acidic residues" evidence="6">
    <location>
        <begin position="59"/>
        <end position="79"/>
    </location>
</feature>
<dbReference type="PATRIC" id="fig|318683.6.peg.1314"/>
<comment type="similarity">
    <text evidence="1">Belongs to the 'phage' integrase family.</text>
</comment>
<dbReference type="PANTHER" id="PTHR30629">
    <property type="entry name" value="PROPHAGE INTEGRASE"/>
    <property type="match status" value="1"/>
</dbReference>
<name>A0A149TI60_9PROT</name>
<evidence type="ECO:0000256" key="6">
    <source>
        <dbReference type="SAM" id="MobiDB-lite"/>
    </source>
</evidence>
<dbReference type="AlphaFoldDB" id="A0A149TI60"/>
<evidence type="ECO:0000256" key="3">
    <source>
        <dbReference type="ARBA" id="ARBA00023125"/>
    </source>
</evidence>
<keyword evidence="2" id="KW-0229">DNA integration</keyword>
<dbReference type="RefSeq" id="WP_062108535.1">
    <property type="nucleotide sequence ID" value="NZ_LHZR01000109.1"/>
</dbReference>
<dbReference type="InterPro" id="IPR050808">
    <property type="entry name" value="Phage_Integrase"/>
</dbReference>
<dbReference type="GO" id="GO:0003677">
    <property type="term" value="F:DNA binding"/>
    <property type="evidence" value="ECO:0007669"/>
    <property type="project" value="UniProtKB-UniRule"/>
</dbReference>
<dbReference type="PROSITE" id="PS51898">
    <property type="entry name" value="TYR_RECOMBINASE"/>
    <property type="match status" value="1"/>
</dbReference>
<dbReference type="InterPro" id="IPR011010">
    <property type="entry name" value="DNA_brk_join_enz"/>
</dbReference>
<sequence length="415" mass="47580">MLTDTQIRAAKPKEKPYKLTDGGGLYLQVSPAGGKHWRWRYEFKGKEKTYTIGSYPDTRLPDARSERDDARKVLKSGRDPSKEKKILKAIARIDPNQTFEATARDWFDQRKDLWTEQYAVDVWRSLERDVIPSVGHMPVNDLTPPIVLAVLREIEDRGAVETAHRVRQRMSDVFVHAIASGYGVADPAAIIAPALRPVVRGRQPAITDLHDARAMIRKVEAEDAHPVTLLALRLLYLTAVRPGELRYARWEEFEDMEGDSPLWRIPAGRMKKKREHLVPLSRQAVDALKALHPLSGRWPHLFPNTRRPRQVISENALGYLLNRAGFHQRHVPHGFRATFSSSMNEMYPEDRQVIDIMLAHIMKDRVEGAYNRSVHLSRRRELAQIWADLILKGQVGVDELVNAKRKEGRPEAYML</sequence>
<dbReference type="InterPro" id="IPR010998">
    <property type="entry name" value="Integrase_recombinase_N"/>
</dbReference>
<dbReference type="GO" id="GO:0015074">
    <property type="term" value="P:DNA integration"/>
    <property type="evidence" value="ECO:0007669"/>
    <property type="project" value="UniProtKB-KW"/>
</dbReference>
<dbReference type="Pfam" id="PF00589">
    <property type="entry name" value="Phage_integrase"/>
    <property type="match status" value="1"/>
</dbReference>
<proteinExistence type="inferred from homology"/>
<dbReference type="Proteomes" id="UP000075636">
    <property type="component" value="Unassembled WGS sequence"/>
</dbReference>
<dbReference type="SUPFAM" id="SSF56349">
    <property type="entry name" value="DNA breaking-rejoining enzymes"/>
    <property type="match status" value="1"/>
</dbReference>
<keyword evidence="4" id="KW-0233">DNA recombination</keyword>
<dbReference type="PROSITE" id="PS51900">
    <property type="entry name" value="CB"/>
    <property type="match status" value="1"/>
</dbReference>
<dbReference type="Gene3D" id="3.30.160.390">
    <property type="entry name" value="Integrase, DNA-binding domain"/>
    <property type="match status" value="1"/>
</dbReference>
<dbReference type="InterPro" id="IPR053876">
    <property type="entry name" value="Phage_int_M"/>
</dbReference>
<dbReference type="EMBL" id="LHZR01000109">
    <property type="protein sequence ID" value="KXV47397.1"/>
    <property type="molecule type" value="Genomic_DNA"/>
</dbReference>